<organism evidence="2 3">
    <name type="scientific">Ferrigenium kumadai</name>
    <dbReference type="NCBI Taxonomy" id="1682490"/>
    <lineage>
        <taxon>Bacteria</taxon>
        <taxon>Pseudomonadati</taxon>
        <taxon>Pseudomonadota</taxon>
        <taxon>Betaproteobacteria</taxon>
        <taxon>Nitrosomonadales</taxon>
        <taxon>Gallionellaceae</taxon>
        <taxon>Ferrigenium</taxon>
    </lineage>
</organism>
<dbReference type="PANTHER" id="PTHR30383">
    <property type="entry name" value="THIOESTERASE 1/PROTEASE 1/LYSOPHOSPHOLIPASE L1"/>
    <property type="match status" value="1"/>
</dbReference>
<evidence type="ECO:0000313" key="3">
    <source>
        <dbReference type="Proteomes" id="UP001319121"/>
    </source>
</evidence>
<proteinExistence type="predicted"/>
<dbReference type="InterPro" id="IPR051532">
    <property type="entry name" value="Ester_Hydrolysis_Enzymes"/>
</dbReference>
<keyword evidence="3" id="KW-1185">Reference proteome</keyword>
<dbReference type="CDD" id="cd01822">
    <property type="entry name" value="Lysophospholipase_L1_like"/>
    <property type="match status" value="1"/>
</dbReference>
<dbReference type="Proteomes" id="UP001319121">
    <property type="component" value="Chromosome"/>
</dbReference>
<dbReference type="SUPFAM" id="SSF52266">
    <property type="entry name" value="SGNH hydrolase"/>
    <property type="match status" value="1"/>
</dbReference>
<dbReference type="Pfam" id="PF13472">
    <property type="entry name" value="Lipase_GDSL_2"/>
    <property type="match status" value="1"/>
</dbReference>
<dbReference type="GO" id="GO:0006629">
    <property type="term" value="P:lipid metabolic process"/>
    <property type="evidence" value="ECO:0007669"/>
    <property type="project" value="InterPro"/>
</dbReference>
<accession>A0AAN1SYM4</accession>
<feature type="domain" description="SGNH hydrolase-type esterase" evidence="1">
    <location>
        <begin position="26"/>
        <end position="183"/>
    </location>
</feature>
<dbReference type="AlphaFoldDB" id="A0AAN1SYM4"/>
<dbReference type="InterPro" id="IPR036514">
    <property type="entry name" value="SGNH_hydro_sf"/>
</dbReference>
<dbReference type="GO" id="GO:0004622">
    <property type="term" value="F:phosphatidylcholine lysophospholipase activity"/>
    <property type="evidence" value="ECO:0007669"/>
    <property type="project" value="TreeGrafter"/>
</dbReference>
<dbReference type="InterPro" id="IPR008265">
    <property type="entry name" value="Lipase_GDSL_AS"/>
</dbReference>
<evidence type="ECO:0000259" key="1">
    <source>
        <dbReference type="Pfam" id="PF13472"/>
    </source>
</evidence>
<dbReference type="PROSITE" id="PS01098">
    <property type="entry name" value="LIPASE_GDSL_SER"/>
    <property type="match status" value="1"/>
</dbReference>
<protein>
    <submittedName>
        <fullName evidence="2">Arylesterase</fullName>
    </submittedName>
</protein>
<reference evidence="2 3" key="1">
    <citation type="submission" date="2019-03" db="EMBL/GenBank/DDBJ databases">
        <title>Complete genome sequence of Ferrigenium kumadai strain An22, a microaerophilic iron-oxidizing bacterium isolated from a paddy field soil.</title>
        <authorList>
            <person name="Watanabe T."/>
            <person name="Asakawa S."/>
        </authorList>
    </citation>
    <scope>NUCLEOTIDE SEQUENCE [LARGE SCALE GENOMIC DNA]</scope>
    <source>
        <strain evidence="2 3">An22</strain>
    </source>
</reference>
<name>A0AAN1SYM4_9PROT</name>
<sequence length="199" mass="20887">MLAIVLVAACGKEKEVPLSPGSQVLALGDSLTAGAGVTPEEAWPDLLAKRTGWVVINGGVSGDTSGDALQRLPALLEEHTPVLVLVTLGGNDMLRHIPQDVTVANLETILTQIKSHGAKAVLLATPKASVAGVVFQNLTVPDFYREVADRQQVPLIEDAIADVLSDPQLKGDPLHPNAAGHALLSGKIFDELKSIGYVR</sequence>
<gene>
    <name evidence="2" type="ORF">FGKAn22_11250</name>
</gene>
<dbReference type="InterPro" id="IPR013830">
    <property type="entry name" value="SGNH_hydro"/>
</dbReference>
<dbReference type="PANTHER" id="PTHR30383:SF24">
    <property type="entry name" value="THIOESTERASE 1_PROTEASE 1_LYSOPHOSPHOLIPASE L1"/>
    <property type="match status" value="1"/>
</dbReference>
<dbReference type="EMBL" id="AP019536">
    <property type="protein sequence ID" value="BBI99432.1"/>
    <property type="molecule type" value="Genomic_DNA"/>
</dbReference>
<evidence type="ECO:0000313" key="2">
    <source>
        <dbReference type="EMBL" id="BBI99432.1"/>
    </source>
</evidence>
<dbReference type="Gene3D" id="3.40.50.1110">
    <property type="entry name" value="SGNH hydrolase"/>
    <property type="match status" value="1"/>
</dbReference>
<dbReference type="KEGG" id="fku:FGKAn22_11250"/>